<dbReference type="Pfam" id="PF10996">
    <property type="entry name" value="Beta-Casp"/>
    <property type="match status" value="1"/>
</dbReference>
<gene>
    <name evidence="4" type="ORF">COV01_00160</name>
</gene>
<dbReference type="SMART" id="SM00849">
    <property type="entry name" value="Lactamase_B"/>
    <property type="match status" value="1"/>
</dbReference>
<dbReference type="GO" id="GO:0004521">
    <property type="term" value="F:RNA endonuclease activity"/>
    <property type="evidence" value="ECO:0007669"/>
    <property type="project" value="TreeGrafter"/>
</dbReference>
<dbReference type="InterPro" id="IPR011108">
    <property type="entry name" value="RMMBL"/>
</dbReference>
<dbReference type="PANTHER" id="PTHR11203">
    <property type="entry name" value="CLEAVAGE AND POLYADENYLATION SPECIFICITY FACTOR FAMILY MEMBER"/>
    <property type="match status" value="1"/>
</dbReference>
<dbReference type="Pfam" id="PF07521">
    <property type="entry name" value="RMMBL"/>
    <property type="match status" value="1"/>
</dbReference>
<dbReference type="Gene3D" id="3.60.15.10">
    <property type="entry name" value="Ribonuclease Z/Hydroxyacylglutathione hydrolase-like"/>
    <property type="match status" value="1"/>
</dbReference>
<feature type="domain" description="Metallo-beta-lactamase" evidence="2">
    <location>
        <begin position="17"/>
        <end position="239"/>
    </location>
</feature>
<evidence type="ECO:0000256" key="1">
    <source>
        <dbReference type="ARBA" id="ARBA00022801"/>
    </source>
</evidence>
<organism evidence="4 5">
    <name type="scientific">Candidatus Taylorbacteria bacterium CG10_big_fil_rev_8_21_14_0_10_41_48</name>
    <dbReference type="NCBI Taxonomy" id="1975024"/>
    <lineage>
        <taxon>Bacteria</taxon>
        <taxon>Candidatus Tayloriibacteriota</taxon>
    </lineage>
</organism>
<evidence type="ECO:0000313" key="4">
    <source>
        <dbReference type="EMBL" id="PJE74439.1"/>
    </source>
</evidence>
<dbReference type="AlphaFoldDB" id="A0A2M8LCT1"/>
<name>A0A2M8LCT1_9BACT</name>
<evidence type="ECO:0000259" key="2">
    <source>
        <dbReference type="SMART" id="SM00849"/>
    </source>
</evidence>
<dbReference type="SUPFAM" id="SSF56281">
    <property type="entry name" value="Metallo-hydrolase/oxidoreductase"/>
    <property type="match status" value="1"/>
</dbReference>
<dbReference type="SMART" id="SM01027">
    <property type="entry name" value="Beta-Casp"/>
    <property type="match status" value="1"/>
</dbReference>
<protein>
    <submittedName>
        <fullName evidence="4">MBL fold hydrolase</fullName>
    </submittedName>
</protein>
<dbReference type="EMBL" id="PFEQ01000001">
    <property type="protein sequence ID" value="PJE74439.1"/>
    <property type="molecule type" value="Genomic_DNA"/>
</dbReference>
<dbReference type="InterPro" id="IPR036866">
    <property type="entry name" value="RibonucZ/Hydroxyglut_hydro"/>
</dbReference>
<sequence length="454" mass="50442">MSKTTLTCCGAVGNATGANFWLQASSLSILVDCGLVQGSSFAMSENRDAFPYDVTKVDFLLITHAHMDHIGRIPKLAREGFSGTIYSTPETREIAEIMLADARGLIEREAKESGQPVLYESIDIEKALSLWKTVGYHEKLDLSSDISIYLRDAGHVLGSSIIELSIQSEAKKIAFTGDLGNSPTPLLRDTEYVTDADYMVIESVYGDRNHEPKDLRDAKLRQVIDDTVRRGGTVVIPTFSLERTQVILYEINNFIEEGKISRVPVYLDSPLATKITGVYKKHEKQFKESIQKEIMEGDDIFDFPGLKIVRTPDESASLDRQREPKIILAGSGMSVGGRVLHHERSYLTDPKSTILLVGYQVPGSLGRQIEEQRKHVSVDGARVDIHAHIEKIGGFSSHKDSNNLVEFASHTQPKMKKVFVAMGETKSSSFLAQRLRGELGLDAIVPEKNKEYEI</sequence>
<dbReference type="Proteomes" id="UP000228700">
    <property type="component" value="Unassembled WGS sequence"/>
</dbReference>
<evidence type="ECO:0000259" key="3">
    <source>
        <dbReference type="SMART" id="SM01027"/>
    </source>
</evidence>
<comment type="caution">
    <text evidence="4">The sequence shown here is derived from an EMBL/GenBank/DDBJ whole genome shotgun (WGS) entry which is preliminary data.</text>
</comment>
<dbReference type="InterPro" id="IPR001279">
    <property type="entry name" value="Metallo-B-lactamas"/>
</dbReference>
<dbReference type="InterPro" id="IPR022712">
    <property type="entry name" value="Beta_Casp"/>
</dbReference>
<feature type="domain" description="Beta-Casp" evidence="3">
    <location>
        <begin position="244"/>
        <end position="369"/>
    </location>
</feature>
<accession>A0A2M8LCT1</accession>
<dbReference type="Pfam" id="PF16661">
    <property type="entry name" value="Lactamase_B_6"/>
    <property type="match status" value="1"/>
</dbReference>
<dbReference type="CDD" id="cd16295">
    <property type="entry name" value="TTHA0252-CPSF-like_MBL-fold"/>
    <property type="match status" value="1"/>
</dbReference>
<dbReference type="PANTHER" id="PTHR11203:SF37">
    <property type="entry name" value="INTEGRATOR COMPLEX SUBUNIT 11"/>
    <property type="match status" value="1"/>
</dbReference>
<dbReference type="InterPro" id="IPR050698">
    <property type="entry name" value="MBL"/>
</dbReference>
<reference evidence="5" key="1">
    <citation type="submission" date="2017-09" db="EMBL/GenBank/DDBJ databases">
        <title>Depth-based differentiation of microbial function through sediment-hosted aquifers and enrichment of novel symbionts in the deep terrestrial subsurface.</title>
        <authorList>
            <person name="Probst A.J."/>
            <person name="Ladd B."/>
            <person name="Jarett J.K."/>
            <person name="Geller-Mcgrath D.E."/>
            <person name="Sieber C.M.K."/>
            <person name="Emerson J.B."/>
            <person name="Anantharaman K."/>
            <person name="Thomas B.C."/>
            <person name="Malmstrom R."/>
            <person name="Stieglmeier M."/>
            <person name="Klingl A."/>
            <person name="Woyke T."/>
            <person name="Ryan C.M."/>
            <person name="Banfield J.F."/>
        </authorList>
    </citation>
    <scope>NUCLEOTIDE SEQUENCE [LARGE SCALE GENOMIC DNA]</scope>
</reference>
<proteinExistence type="predicted"/>
<keyword evidence="1 4" id="KW-0378">Hydrolase</keyword>
<evidence type="ECO:0000313" key="5">
    <source>
        <dbReference type="Proteomes" id="UP000228700"/>
    </source>
</evidence>
<dbReference type="GO" id="GO:0016787">
    <property type="term" value="F:hydrolase activity"/>
    <property type="evidence" value="ECO:0007669"/>
    <property type="project" value="UniProtKB-KW"/>
</dbReference>
<dbReference type="Gene3D" id="3.40.50.10890">
    <property type="match status" value="1"/>
</dbReference>